<dbReference type="Proteomes" id="UP000030645">
    <property type="component" value="Unassembled WGS sequence"/>
</dbReference>
<reference evidence="2" key="1">
    <citation type="submission" date="2013-01" db="EMBL/GenBank/DDBJ databases">
        <title>Draft Genome Sequence of a Mulberry Tree, Morus notabilis C.K. Schneid.</title>
        <authorList>
            <person name="He N."/>
            <person name="Zhao S."/>
        </authorList>
    </citation>
    <scope>NUCLEOTIDE SEQUENCE</scope>
</reference>
<dbReference type="EMBL" id="KE345758">
    <property type="protein sequence ID" value="EXC13932.1"/>
    <property type="molecule type" value="Genomic_DNA"/>
</dbReference>
<proteinExistence type="predicted"/>
<name>W9RVZ9_9ROSA</name>
<gene>
    <name evidence="1" type="ORF">L484_006630</name>
</gene>
<sequence>MTPTGSNATPPPVLSAHPRTCPTYMATATRMMRTRCCRVTELLLRKAQLTKSLAPPIWFAEPHLALKP</sequence>
<protein>
    <submittedName>
        <fullName evidence="1">Uncharacterized protein</fullName>
    </submittedName>
</protein>
<evidence type="ECO:0000313" key="2">
    <source>
        <dbReference type="Proteomes" id="UP000030645"/>
    </source>
</evidence>
<evidence type="ECO:0000313" key="1">
    <source>
        <dbReference type="EMBL" id="EXC13932.1"/>
    </source>
</evidence>
<dbReference type="AlphaFoldDB" id="W9RVZ9"/>
<accession>W9RVZ9</accession>
<organism evidence="1 2">
    <name type="scientific">Morus notabilis</name>
    <dbReference type="NCBI Taxonomy" id="981085"/>
    <lineage>
        <taxon>Eukaryota</taxon>
        <taxon>Viridiplantae</taxon>
        <taxon>Streptophyta</taxon>
        <taxon>Embryophyta</taxon>
        <taxon>Tracheophyta</taxon>
        <taxon>Spermatophyta</taxon>
        <taxon>Magnoliopsida</taxon>
        <taxon>eudicotyledons</taxon>
        <taxon>Gunneridae</taxon>
        <taxon>Pentapetalae</taxon>
        <taxon>rosids</taxon>
        <taxon>fabids</taxon>
        <taxon>Rosales</taxon>
        <taxon>Moraceae</taxon>
        <taxon>Moreae</taxon>
        <taxon>Morus</taxon>
    </lineage>
</organism>
<keyword evidence="2" id="KW-1185">Reference proteome</keyword>